<evidence type="ECO:0000313" key="2">
    <source>
        <dbReference type="Proteomes" id="UP000033640"/>
    </source>
</evidence>
<dbReference type="AlphaFoldDB" id="A0A0F0LI99"/>
<evidence type="ECO:0000313" key="1">
    <source>
        <dbReference type="EMBL" id="KJL32030.1"/>
    </source>
</evidence>
<name>A0A0F0LI99_9MICO</name>
<accession>A0A0F0LI99</accession>
<dbReference type="Proteomes" id="UP000033640">
    <property type="component" value="Unassembled WGS sequence"/>
</dbReference>
<dbReference type="OrthoDB" id="5175769at2"/>
<sequence>MRAPGASLALQEHDADIIDVDGRADVRIYVPTSTAAMVLKAAAYVDDRRDRDRHLEDLVILLAADTRPAPDYSGIPRSQRRHLTPAIAQLANPEHRAWSILDPLDRQLARVAFEELALIAPS</sequence>
<reference evidence="1 2" key="1">
    <citation type="submission" date="2015-02" db="EMBL/GenBank/DDBJ databases">
        <title>Draft genome sequences of ten Microbacterium spp. with emphasis on heavy metal contaminated environments.</title>
        <authorList>
            <person name="Corretto E."/>
        </authorList>
    </citation>
    <scope>NUCLEOTIDE SEQUENCE [LARGE SCALE GENOMIC DNA]</scope>
    <source>
        <strain evidence="1 2">BEL4b</strain>
    </source>
</reference>
<dbReference type="RefSeq" id="WP_156153079.1">
    <property type="nucleotide sequence ID" value="NZ_CAKKLT010000067.1"/>
</dbReference>
<dbReference type="EMBL" id="JYIW01000015">
    <property type="protein sequence ID" value="KJL32030.1"/>
    <property type="molecule type" value="Genomic_DNA"/>
</dbReference>
<organism evidence="1 2">
    <name type="scientific">Microbacterium oxydans</name>
    <dbReference type="NCBI Taxonomy" id="82380"/>
    <lineage>
        <taxon>Bacteria</taxon>
        <taxon>Bacillati</taxon>
        <taxon>Actinomycetota</taxon>
        <taxon>Actinomycetes</taxon>
        <taxon>Micrococcales</taxon>
        <taxon>Microbacteriaceae</taxon>
        <taxon>Microbacterium</taxon>
    </lineage>
</organism>
<comment type="caution">
    <text evidence="1">The sequence shown here is derived from an EMBL/GenBank/DDBJ whole genome shotgun (WGS) entry which is preliminary data.</text>
</comment>
<gene>
    <name evidence="1" type="ORF">RS83_00304</name>
</gene>
<proteinExistence type="predicted"/>
<protein>
    <submittedName>
        <fullName evidence="1">Uncharacterized protein</fullName>
    </submittedName>
</protein>
<dbReference type="PATRIC" id="fig|82380.11.peg.319"/>